<proteinExistence type="predicted"/>
<dbReference type="Gene3D" id="3.40.50.1820">
    <property type="entry name" value="alpha/beta hydrolase"/>
    <property type="match status" value="1"/>
</dbReference>
<feature type="domain" description="HTH luxR-type" evidence="1">
    <location>
        <begin position="289"/>
        <end position="354"/>
    </location>
</feature>
<dbReference type="PRINTS" id="PR00038">
    <property type="entry name" value="HTHLUXR"/>
</dbReference>
<dbReference type="InterPro" id="IPR029058">
    <property type="entry name" value="AB_hydrolase_fold"/>
</dbReference>
<dbReference type="Pfam" id="PF12697">
    <property type="entry name" value="Abhydrolase_6"/>
    <property type="match status" value="1"/>
</dbReference>
<dbReference type="AlphaFoldDB" id="A0A3S3AE36"/>
<dbReference type="Pfam" id="PF00196">
    <property type="entry name" value="GerE"/>
    <property type="match status" value="1"/>
</dbReference>
<reference evidence="2 3" key="1">
    <citation type="submission" date="2018-11" db="EMBL/GenBank/DDBJ databases">
        <title>Rhodococcus spongicola sp. nov. and Rhodococcus xishaensis sp. nov. from marine sponges.</title>
        <authorList>
            <person name="Li L."/>
            <person name="Lin H.W."/>
        </authorList>
    </citation>
    <scope>NUCLEOTIDE SEQUENCE [LARGE SCALE GENOMIC DNA]</scope>
    <source>
        <strain evidence="2 3">CCTCC AB2014297</strain>
    </source>
</reference>
<evidence type="ECO:0000313" key="2">
    <source>
        <dbReference type="EMBL" id="RVW08031.1"/>
    </source>
</evidence>
<dbReference type="Proteomes" id="UP000286208">
    <property type="component" value="Unassembled WGS sequence"/>
</dbReference>
<dbReference type="RefSeq" id="WP_127917663.1">
    <property type="nucleotide sequence ID" value="NZ_RKLP01000010.1"/>
</dbReference>
<dbReference type="InterPro" id="IPR050471">
    <property type="entry name" value="AB_hydrolase"/>
</dbReference>
<dbReference type="SMART" id="SM00421">
    <property type="entry name" value="HTH_LUXR"/>
    <property type="match status" value="1"/>
</dbReference>
<evidence type="ECO:0000313" key="3">
    <source>
        <dbReference type="Proteomes" id="UP000286208"/>
    </source>
</evidence>
<gene>
    <name evidence="2" type="ORF">EGT67_19095</name>
</gene>
<name>A0A3S3AE36_9NOCA</name>
<dbReference type="InterPro" id="IPR036388">
    <property type="entry name" value="WH-like_DNA-bd_sf"/>
</dbReference>
<dbReference type="SUPFAM" id="SSF53474">
    <property type="entry name" value="alpha/beta-Hydrolases"/>
    <property type="match status" value="1"/>
</dbReference>
<dbReference type="PROSITE" id="PS50043">
    <property type="entry name" value="HTH_LUXR_2"/>
    <property type="match status" value="1"/>
</dbReference>
<dbReference type="CDD" id="cd06170">
    <property type="entry name" value="LuxR_C_like"/>
    <property type="match status" value="1"/>
</dbReference>
<keyword evidence="3" id="KW-1185">Reference proteome</keyword>
<dbReference type="GO" id="GO:0003677">
    <property type="term" value="F:DNA binding"/>
    <property type="evidence" value="ECO:0007669"/>
    <property type="project" value="InterPro"/>
</dbReference>
<dbReference type="PANTHER" id="PTHR43433:SF8">
    <property type="entry name" value="BIFUNCTIONAL LIPASE_ADENYLATE CYCLASE LIPJ"/>
    <property type="match status" value="1"/>
</dbReference>
<dbReference type="InterPro" id="IPR000073">
    <property type="entry name" value="AB_hydrolase_1"/>
</dbReference>
<dbReference type="PRINTS" id="PR00111">
    <property type="entry name" value="ABHYDROLASE"/>
</dbReference>
<organism evidence="2 3">
    <name type="scientific">Prescottella agglutinans</name>
    <dbReference type="NCBI Taxonomy" id="1644129"/>
    <lineage>
        <taxon>Bacteria</taxon>
        <taxon>Bacillati</taxon>
        <taxon>Actinomycetota</taxon>
        <taxon>Actinomycetes</taxon>
        <taxon>Mycobacteriales</taxon>
        <taxon>Nocardiaceae</taxon>
        <taxon>Prescottella</taxon>
    </lineage>
</organism>
<dbReference type="Gene3D" id="1.10.10.10">
    <property type="entry name" value="Winged helix-like DNA-binding domain superfamily/Winged helix DNA-binding domain"/>
    <property type="match status" value="1"/>
</dbReference>
<keyword evidence="2" id="KW-0378">Hydrolase</keyword>
<protein>
    <submittedName>
        <fullName evidence="2">Alpha/beta fold hydrolase</fullName>
    </submittedName>
</protein>
<dbReference type="PANTHER" id="PTHR43433">
    <property type="entry name" value="HYDROLASE, ALPHA/BETA FOLD FAMILY PROTEIN"/>
    <property type="match status" value="1"/>
</dbReference>
<dbReference type="InterPro" id="IPR016032">
    <property type="entry name" value="Sig_transdc_resp-reg_C-effctor"/>
</dbReference>
<dbReference type="InterPro" id="IPR000792">
    <property type="entry name" value="Tscrpt_reg_LuxR_C"/>
</dbReference>
<dbReference type="GO" id="GO:0016787">
    <property type="term" value="F:hydrolase activity"/>
    <property type="evidence" value="ECO:0007669"/>
    <property type="project" value="UniProtKB-KW"/>
</dbReference>
<evidence type="ECO:0000259" key="1">
    <source>
        <dbReference type="PROSITE" id="PS50043"/>
    </source>
</evidence>
<dbReference type="SUPFAM" id="SSF46894">
    <property type="entry name" value="C-terminal effector domain of the bipartite response regulators"/>
    <property type="match status" value="1"/>
</dbReference>
<dbReference type="EMBL" id="RKLP01000010">
    <property type="protein sequence ID" value="RVW08031.1"/>
    <property type="molecule type" value="Genomic_DNA"/>
</dbReference>
<accession>A0A3S3AE36</accession>
<dbReference type="OrthoDB" id="27092at2"/>
<sequence length="366" mass="39429">MGQPSSREAPERRRPVRFFTAPTGARIAYACMGRGRALLVPAAWISHLELLWQDPAYRAFFTPLSAVRTVVQYDRPGCGLSDPWSGAQGLDTDVAMLEALADHLDMERFDLLGISLGAPVSVAFAARLPQRVGRLVLYGGYADGSHIATPEVRTAMLGMIRAHWGLGSELLADIFLPDGGAETKALFAQLQREAASPLLAVDLLAQCYEIDVTDLLSRVAAPTLVVHRRGDRAIPYRAGRELAAGIPGARLVSLPGSSHFPHVGDAAAVVRAILEFLGDSPAASAPERQAPTSGELTARQLQVAALVADGMTNRQIAERLGIEERSAEGHVERIRLRLGVTSRAQVAAWWARRVSPDPVTDFEVPD</sequence>
<dbReference type="GO" id="GO:0006355">
    <property type="term" value="P:regulation of DNA-templated transcription"/>
    <property type="evidence" value="ECO:0007669"/>
    <property type="project" value="InterPro"/>
</dbReference>
<comment type="caution">
    <text evidence="2">The sequence shown here is derived from an EMBL/GenBank/DDBJ whole genome shotgun (WGS) entry which is preliminary data.</text>
</comment>